<dbReference type="EMBL" id="LR746274">
    <property type="protein sequence ID" value="CAA7405536.1"/>
    <property type="molecule type" value="Genomic_DNA"/>
</dbReference>
<keyword evidence="3" id="KW-1185">Reference proteome</keyword>
<feature type="compositionally biased region" description="Low complexity" evidence="1">
    <location>
        <begin position="102"/>
        <end position="111"/>
    </location>
</feature>
<gene>
    <name evidence="2" type="ORF">SI8410_11016214</name>
</gene>
<evidence type="ECO:0000313" key="3">
    <source>
        <dbReference type="Proteomes" id="UP000663760"/>
    </source>
</evidence>
<feature type="region of interest" description="Disordered" evidence="1">
    <location>
        <begin position="102"/>
        <end position="121"/>
    </location>
</feature>
<feature type="region of interest" description="Disordered" evidence="1">
    <location>
        <begin position="61"/>
        <end position="88"/>
    </location>
</feature>
<dbReference type="AlphaFoldDB" id="A0A7I8L7D0"/>
<dbReference type="PANTHER" id="PTHR34287:SF4">
    <property type="entry name" value="OS04G0504200 PROTEIN"/>
    <property type="match status" value="1"/>
</dbReference>
<proteinExistence type="predicted"/>
<name>A0A7I8L7D0_SPIIN</name>
<organism evidence="2 3">
    <name type="scientific">Spirodela intermedia</name>
    <name type="common">Intermediate duckweed</name>
    <dbReference type="NCBI Taxonomy" id="51605"/>
    <lineage>
        <taxon>Eukaryota</taxon>
        <taxon>Viridiplantae</taxon>
        <taxon>Streptophyta</taxon>
        <taxon>Embryophyta</taxon>
        <taxon>Tracheophyta</taxon>
        <taxon>Spermatophyta</taxon>
        <taxon>Magnoliopsida</taxon>
        <taxon>Liliopsida</taxon>
        <taxon>Araceae</taxon>
        <taxon>Lemnoideae</taxon>
        <taxon>Spirodela</taxon>
    </lineage>
</organism>
<accession>A0A7I8L7D0</accession>
<evidence type="ECO:0000256" key="1">
    <source>
        <dbReference type="SAM" id="MobiDB-lite"/>
    </source>
</evidence>
<protein>
    <submittedName>
        <fullName evidence="2">Uncharacterized protein</fullName>
    </submittedName>
</protein>
<sequence length="154" mass="16799">MVKEAAAVRERIITVEYLEPTMSSHLLLKFPDNSAYDFDYSQSGIWSPLLPRGSAATATAAAASDSARKKPFRREERDKAKGKKLSKLKGKIRKKLAKKGLGLFTGSSSSPSPAPTPKKAWGKVLKAATRCFTRERRRASILSSADVAGFIELS</sequence>
<reference evidence="2" key="1">
    <citation type="submission" date="2020-02" db="EMBL/GenBank/DDBJ databases">
        <authorList>
            <person name="Scholz U."/>
            <person name="Mascher M."/>
            <person name="Fiebig A."/>
        </authorList>
    </citation>
    <scope>NUCLEOTIDE SEQUENCE</scope>
</reference>
<evidence type="ECO:0000313" key="2">
    <source>
        <dbReference type="EMBL" id="CAA7405536.1"/>
    </source>
</evidence>
<dbReference type="PANTHER" id="PTHR34287">
    <property type="entry name" value="OS06G0551500 PROTEIN-RELATED"/>
    <property type="match status" value="1"/>
</dbReference>
<dbReference type="OrthoDB" id="1678883at2759"/>
<dbReference type="Proteomes" id="UP000663760">
    <property type="component" value="Chromosome 11"/>
</dbReference>